<evidence type="ECO:0000256" key="5">
    <source>
        <dbReference type="ARBA" id="ARBA00023012"/>
    </source>
</evidence>
<evidence type="ECO:0000313" key="9">
    <source>
        <dbReference type="Proteomes" id="UP001054902"/>
    </source>
</evidence>
<keyword evidence="4" id="KW-0418">Kinase</keyword>
<evidence type="ECO:0000256" key="3">
    <source>
        <dbReference type="ARBA" id="ARBA00022679"/>
    </source>
</evidence>
<dbReference type="InterPro" id="IPR050736">
    <property type="entry name" value="Sensor_HK_Regulatory"/>
</dbReference>
<dbReference type="Proteomes" id="UP001054902">
    <property type="component" value="Unassembled WGS sequence"/>
</dbReference>
<evidence type="ECO:0000256" key="4">
    <source>
        <dbReference type="ARBA" id="ARBA00022777"/>
    </source>
</evidence>
<dbReference type="PANTHER" id="PTHR43711">
    <property type="entry name" value="TWO-COMPONENT HISTIDINE KINASE"/>
    <property type="match status" value="1"/>
</dbReference>
<keyword evidence="5" id="KW-0902">Two-component regulatory system</keyword>
<dbReference type="SMART" id="SM00387">
    <property type="entry name" value="HATPase_c"/>
    <property type="match status" value="1"/>
</dbReference>
<keyword evidence="3" id="KW-0808">Transferase</keyword>
<dbReference type="PANTHER" id="PTHR43711:SF32">
    <property type="entry name" value="SENSOR-TYPE HISTIDINE KINASE PRRB"/>
    <property type="match status" value="1"/>
</dbReference>
<comment type="catalytic activity">
    <reaction evidence="1">
        <text>ATP + protein L-histidine = ADP + protein N-phospho-L-histidine.</text>
        <dbReference type="EC" id="2.7.13.3"/>
    </reaction>
</comment>
<dbReference type="InterPro" id="IPR036890">
    <property type="entry name" value="HATPase_C_sf"/>
</dbReference>
<evidence type="ECO:0000313" key="8">
    <source>
        <dbReference type="EMBL" id="GFH56235.1"/>
    </source>
</evidence>
<evidence type="ECO:0000256" key="1">
    <source>
        <dbReference type="ARBA" id="ARBA00000085"/>
    </source>
</evidence>
<dbReference type="InterPro" id="IPR003594">
    <property type="entry name" value="HATPase_dom"/>
</dbReference>
<dbReference type="InterPro" id="IPR005467">
    <property type="entry name" value="His_kinase_dom"/>
</dbReference>
<proteinExistence type="predicted"/>
<sequence length="661" mass="73862">MRRIKDVALVLIGVTCLASSNYFFASAFLSSSCSFFLHPSSFSSRRTRRRRDELVSIAARKRSRIVNNQNSSKISNRGQYRRQSSPLNNRKNKTKNPSVDPLEAKSPFPLMPSKTFFDLANSQFELLYNSIEYHSKDKTSKIKSVALYLPQENPNTGQLEFMPSLVFPSHPKSERIFIASDAQSGMAPTLPPTLTQLPGFSHAAALLPTYPFASSKGSSSSGSGSVGVCEEVFCDIRSQPTDGDDAMEVKPTALSLPLFSGPQTVGVLLVWGAHPPSDVKLLDIWKSTSAPLDYSLWTKEDKKQISRVGETLALALCMDSERFRNRYKSHDIKVAMADQLHQVKNPVQALRTFSKLLQRNLATCNDNVELSQIVNDMVAQSDRVVDLLLPVDSLVNSLDDDDDFRELNSYEKLLAPMASSEMVLWNQTQNKGQFSKDDKSMQTQNYLQTLTNEEERSMLVVQRRNKRLERKRKTPKMIENGQNVKFEMSFVPDVLESTFSPCQSMARDMGIDMEIIGIGDDVELPGVKIVPRLLQEAVINVLDNAIKYVKLGKDGEAGIENKSPMIRVTLRPNEEDEPVGVTILVEDNGPGIQKDEIDTIFERGYRGINTSNSTVGSGIGLDISKEMMGRIGGNLELVEKKTSDEFKGTVMKFTLYRRPKI</sequence>
<feature type="region of interest" description="Disordered" evidence="6">
    <location>
        <begin position="66"/>
        <end position="104"/>
    </location>
</feature>
<feature type="compositionally biased region" description="Polar residues" evidence="6">
    <location>
        <begin position="66"/>
        <end position="89"/>
    </location>
</feature>
<dbReference type="Gene3D" id="3.30.565.10">
    <property type="entry name" value="Histidine kinase-like ATPase, C-terminal domain"/>
    <property type="match status" value="1"/>
</dbReference>
<feature type="domain" description="Histidine kinase" evidence="7">
    <location>
        <begin position="534"/>
        <end position="659"/>
    </location>
</feature>
<dbReference type="PROSITE" id="PS50109">
    <property type="entry name" value="HIS_KIN"/>
    <property type="match status" value="1"/>
</dbReference>
<dbReference type="PRINTS" id="PR00344">
    <property type="entry name" value="BCTRLSENSOR"/>
</dbReference>
<organism evidence="8 9">
    <name type="scientific">Chaetoceros tenuissimus</name>
    <dbReference type="NCBI Taxonomy" id="426638"/>
    <lineage>
        <taxon>Eukaryota</taxon>
        <taxon>Sar</taxon>
        <taxon>Stramenopiles</taxon>
        <taxon>Ochrophyta</taxon>
        <taxon>Bacillariophyta</taxon>
        <taxon>Coscinodiscophyceae</taxon>
        <taxon>Chaetocerotophycidae</taxon>
        <taxon>Chaetocerotales</taxon>
        <taxon>Chaetocerotaceae</taxon>
        <taxon>Chaetoceros</taxon>
    </lineage>
</organism>
<dbReference type="GO" id="GO:0000160">
    <property type="term" value="P:phosphorelay signal transduction system"/>
    <property type="evidence" value="ECO:0007669"/>
    <property type="project" value="UniProtKB-KW"/>
</dbReference>
<dbReference type="PROSITE" id="PS51257">
    <property type="entry name" value="PROKAR_LIPOPROTEIN"/>
    <property type="match status" value="1"/>
</dbReference>
<evidence type="ECO:0000259" key="7">
    <source>
        <dbReference type="PROSITE" id="PS50109"/>
    </source>
</evidence>
<accession>A0AAD3D3W9</accession>
<keyword evidence="9" id="KW-1185">Reference proteome</keyword>
<name>A0AAD3D3W9_9STRA</name>
<evidence type="ECO:0000256" key="2">
    <source>
        <dbReference type="ARBA" id="ARBA00012438"/>
    </source>
</evidence>
<dbReference type="GO" id="GO:0004673">
    <property type="term" value="F:protein histidine kinase activity"/>
    <property type="evidence" value="ECO:0007669"/>
    <property type="project" value="UniProtKB-EC"/>
</dbReference>
<reference evidence="8 9" key="1">
    <citation type="journal article" date="2021" name="Sci. Rep.">
        <title>The genome of the diatom Chaetoceros tenuissimus carries an ancient integrated fragment of an extant virus.</title>
        <authorList>
            <person name="Hongo Y."/>
            <person name="Kimura K."/>
            <person name="Takaki Y."/>
            <person name="Yoshida Y."/>
            <person name="Baba S."/>
            <person name="Kobayashi G."/>
            <person name="Nagasaki K."/>
            <person name="Hano T."/>
            <person name="Tomaru Y."/>
        </authorList>
    </citation>
    <scope>NUCLEOTIDE SEQUENCE [LARGE SCALE GENOMIC DNA]</scope>
    <source>
        <strain evidence="8 9">NIES-3715</strain>
    </source>
</reference>
<dbReference type="EC" id="2.7.13.3" evidence="2"/>
<dbReference type="InterPro" id="IPR004358">
    <property type="entry name" value="Sig_transdc_His_kin-like_C"/>
</dbReference>
<dbReference type="CDD" id="cd00075">
    <property type="entry name" value="HATPase"/>
    <property type="match status" value="1"/>
</dbReference>
<dbReference type="EMBL" id="BLLK01000051">
    <property type="protein sequence ID" value="GFH56235.1"/>
    <property type="molecule type" value="Genomic_DNA"/>
</dbReference>
<gene>
    <name evidence="8" type="ORF">CTEN210_12711</name>
</gene>
<evidence type="ECO:0000256" key="6">
    <source>
        <dbReference type="SAM" id="MobiDB-lite"/>
    </source>
</evidence>
<dbReference type="AlphaFoldDB" id="A0AAD3D3W9"/>
<dbReference type="Pfam" id="PF02518">
    <property type="entry name" value="HATPase_c"/>
    <property type="match status" value="1"/>
</dbReference>
<protein>
    <recommendedName>
        <fullName evidence="2">histidine kinase</fullName>
        <ecNumber evidence="2">2.7.13.3</ecNumber>
    </recommendedName>
</protein>
<comment type="caution">
    <text evidence="8">The sequence shown here is derived from an EMBL/GenBank/DDBJ whole genome shotgun (WGS) entry which is preliminary data.</text>
</comment>
<dbReference type="SUPFAM" id="SSF55874">
    <property type="entry name" value="ATPase domain of HSP90 chaperone/DNA topoisomerase II/histidine kinase"/>
    <property type="match status" value="1"/>
</dbReference>